<dbReference type="Proteomes" id="UP000315759">
    <property type="component" value="Unassembled WGS sequence"/>
</dbReference>
<evidence type="ECO:0000256" key="1">
    <source>
        <dbReference type="ARBA" id="ARBA00022722"/>
    </source>
</evidence>
<organism evidence="6 7">
    <name type="scientific">Mycolicibacterium hodleri</name>
    <dbReference type="NCBI Taxonomy" id="49897"/>
    <lineage>
        <taxon>Bacteria</taxon>
        <taxon>Bacillati</taxon>
        <taxon>Actinomycetota</taxon>
        <taxon>Actinomycetes</taxon>
        <taxon>Mycobacteriales</taxon>
        <taxon>Mycobacteriaceae</taxon>
        <taxon>Mycolicibacterium</taxon>
    </lineage>
</organism>
<keyword evidence="7" id="KW-1185">Reference proteome</keyword>
<dbReference type="GO" id="GO:0005829">
    <property type="term" value="C:cytosol"/>
    <property type="evidence" value="ECO:0007669"/>
    <property type="project" value="TreeGrafter"/>
</dbReference>
<protein>
    <submittedName>
        <fullName evidence="6">DEDDh family exonuclease</fullName>
    </submittedName>
</protein>
<dbReference type="Gene3D" id="3.40.50.10190">
    <property type="entry name" value="BRCT domain"/>
    <property type="match status" value="1"/>
</dbReference>
<dbReference type="GO" id="GO:0006260">
    <property type="term" value="P:DNA replication"/>
    <property type="evidence" value="ECO:0007669"/>
    <property type="project" value="InterPro"/>
</dbReference>
<dbReference type="NCBIfam" id="NF004719">
    <property type="entry name" value="PRK06063.1"/>
    <property type="match status" value="1"/>
</dbReference>
<evidence type="ECO:0000313" key="7">
    <source>
        <dbReference type="Proteomes" id="UP000315759"/>
    </source>
</evidence>
<evidence type="ECO:0000313" key="6">
    <source>
        <dbReference type="EMBL" id="TQR82339.1"/>
    </source>
</evidence>
<feature type="region of interest" description="Disordered" evidence="4">
    <location>
        <begin position="384"/>
        <end position="462"/>
    </location>
</feature>
<dbReference type="NCBIfam" id="TIGR00573">
    <property type="entry name" value="dnaq"/>
    <property type="match status" value="1"/>
</dbReference>
<dbReference type="InterPro" id="IPR012337">
    <property type="entry name" value="RNaseH-like_sf"/>
</dbReference>
<dbReference type="GO" id="GO:0003887">
    <property type="term" value="F:DNA-directed DNA polymerase activity"/>
    <property type="evidence" value="ECO:0007669"/>
    <property type="project" value="InterPro"/>
</dbReference>
<gene>
    <name evidence="6" type="ORF">D8S82_32695</name>
</gene>
<feature type="region of interest" description="Disordered" evidence="4">
    <location>
        <begin position="1"/>
        <end position="20"/>
    </location>
</feature>
<evidence type="ECO:0000256" key="4">
    <source>
        <dbReference type="SAM" id="MobiDB-lite"/>
    </source>
</evidence>
<dbReference type="AlphaFoldDB" id="A0A544VQT8"/>
<dbReference type="InterPro" id="IPR036420">
    <property type="entry name" value="BRCT_dom_sf"/>
</dbReference>
<dbReference type="Pfam" id="PF00929">
    <property type="entry name" value="RNase_T"/>
    <property type="match status" value="1"/>
</dbReference>
<comment type="caution">
    <text evidence="6">The sequence shown here is derived from an EMBL/GenBank/DDBJ whole genome shotgun (WGS) entry which is preliminary data.</text>
</comment>
<feature type="region of interest" description="Disordered" evidence="4">
    <location>
        <begin position="324"/>
        <end position="362"/>
    </location>
</feature>
<dbReference type="InterPro" id="IPR036397">
    <property type="entry name" value="RNaseH_sf"/>
</dbReference>
<evidence type="ECO:0000259" key="5">
    <source>
        <dbReference type="SMART" id="SM00479"/>
    </source>
</evidence>
<dbReference type="SMART" id="SM00479">
    <property type="entry name" value="EXOIII"/>
    <property type="match status" value="1"/>
</dbReference>
<dbReference type="FunFam" id="3.30.420.10:FF:000045">
    <property type="entry name" value="3'-5' exonuclease DinG"/>
    <property type="match status" value="1"/>
</dbReference>
<accession>A0A544VQT8</accession>
<dbReference type="InterPro" id="IPR013520">
    <property type="entry name" value="Ribonucl_H"/>
</dbReference>
<dbReference type="PANTHER" id="PTHR30231">
    <property type="entry name" value="DNA POLYMERASE III SUBUNIT EPSILON"/>
    <property type="match status" value="1"/>
</dbReference>
<proteinExistence type="predicted"/>
<feature type="compositionally biased region" description="Polar residues" evidence="4">
    <location>
        <begin position="1"/>
        <end position="17"/>
    </location>
</feature>
<feature type="domain" description="Exonuclease" evidence="5">
    <location>
        <begin position="466"/>
        <end position="631"/>
    </location>
</feature>
<dbReference type="InterPro" id="IPR006054">
    <property type="entry name" value="DnaQ"/>
</dbReference>
<dbReference type="GO" id="GO:0008408">
    <property type="term" value="F:3'-5' exonuclease activity"/>
    <property type="evidence" value="ECO:0007669"/>
    <property type="project" value="TreeGrafter"/>
</dbReference>
<evidence type="ECO:0000256" key="2">
    <source>
        <dbReference type="ARBA" id="ARBA00022801"/>
    </source>
</evidence>
<keyword evidence="1" id="KW-0540">Nuclease</keyword>
<keyword evidence="3 6" id="KW-0269">Exonuclease</keyword>
<keyword evidence="2" id="KW-0378">Hydrolase</keyword>
<feature type="compositionally biased region" description="Basic residues" evidence="4">
    <location>
        <begin position="425"/>
        <end position="437"/>
    </location>
</feature>
<evidence type="ECO:0000256" key="3">
    <source>
        <dbReference type="ARBA" id="ARBA00022839"/>
    </source>
</evidence>
<feature type="compositionally biased region" description="Basic and acidic residues" evidence="4">
    <location>
        <begin position="384"/>
        <end position="395"/>
    </location>
</feature>
<dbReference type="SUPFAM" id="SSF53098">
    <property type="entry name" value="Ribonuclease H-like"/>
    <property type="match status" value="1"/>
</dbReference>
<dbReference type="SUPFAM" id="SSF52113">
    <property type="entry name" value="BRCT domain"/>
    <property type="match status" value="1"/>
</dbReference>
<dbReference type="Gene3D" id="3.30.420.10">
    <property type="entry name" value="Ribonuclease H-like superfamily/Ribonuclease H"/>
    <property type="match status" value="1"/>
</dbReference>
<reference evidence="6 7" key="1">
    <citation type="submission" date="2018-10" db="EMBL/GenBank/DDBJ databases">
        <title>Draft genome of Mycobacterium hodleri strain B.</title>
        <authorList>
            <person name="Amande T.J."/>
            <person name="Mcgenity T.J."/>
        </authorList>
    </citation>
    <scope>NUCLEOTIDE SEQUENCE [LARGE SCALE GENOMIC DNA]</scope>
    <source>
        <strain evidence="6 7">B</strain>
    </source>
</reference>
<sequence>MTSGSTSPIRTVDSLTRQPPVELEERGVVGDHLDVTGWARRDGLHGVVHQGVLDAGVSQSHRQIGAALTRGDDRGVVEVLESDVPQPRQVLAVGDLAVDRDHDARTVLVDHRQRLVPARRILGQQHPHGVLAQLHGAIAPRDFVDSGHRGDGLGGIGAEGDGRRDRLRGVAPVDVAGQGQRHRQGQPVGAVDVGVVVPPVRRRPLEIGAGGVPVRLLAHDDFAAAGTADRVVGPRSTGGHPHHVRAVVGRRRHEHVVAIGHDDGPAVPRQTATQRPLDVVDLTYAVELIAGQIEEDDHCGGHRVEDVWHVHLVDFERGELGRAVAGQRRDQPGVHVRAFGVGGDGTHGGERSGRHPGGRRLAVRAGHDDGAASGAELAEDRLVQGHRHQAADHRAGATPGDPRRPARGRPGTQRDSTPSGDHPRQSKRAKVGWRHAASRSGLVGDPCHPRNVSQTFGRPASEPGAGWAVVDVETTGFHPRQARVVSVAALALGDDGNVEGSFASLLNPGVDPGPTHVHGLTTEMLQGQPTFAEVVGELNAVLEGRTLVAHNVGFDYSFLANEAELVGAELPVDTVMCTVELARRLNLGVENLRLETLAAHWGVTQMRPHDALDDAMVLAQILKPSLAGAHDRNAWLPVRPVARRTWPNGQVTHDELLPLRTLAARLPGDFQNPGRFVAGRPLVQGMRVALSAEVTHTYEELIERMLHAGLSYADIVDQQTSLVVCNDADPDQGRGYQAREMGIPLVDDATFTALIEHVVGGTGIEQFTDPTLRGDQFTLF</sequence>
<dbReference type="PANTHER" id="PTHR30231:SF4">
    <property type="entry name" value="PROTEIN NEN2"/>
    <property type="match status" value="1"/>
</dbReference>
<dbReference type="GO" id="GO:0003677">
    <property type="term" value="F:DNA binding"/>
    <property type="evidence" value="ECO:0007669"/>
    <property type="project" value="InterPro"/>
</dbReference>
<dbReference type="CDD" id="cd06127">
    <property type="entry name" value="DEDDh"/>
    <property type="match status" value="1"/>
</dbReference>
<dbReference type="EMBL" id="VIFX01000081">
    <property type="protein sequence ID" value="TQR82339.1"/>
    <property type="molecule type" value="Genomic_DNA"/>
</dbReference>
<name>A0A544VQT8_9MYCO</name>